<reference evidence="7 8" key="1">
    <citation type="submission" date="2013-07" db="EMBL/GenBank/DDBJ databases">
        <authorList>
            <person name="Stoco P.H."/>
            <person name="Wagner G."/>
            <person name="Gerber A."/>
            <person name="Zaha A."/>
            <person name="Thompson C."/>
            <person name="Bartholomeu D.C."/>
            <person name="Luckemeyer D.D."/>
            <person name="Bahia D."/>
            <person name="Loreto E."/>
            <person name="Prestes E.B."/>
            <person name="Lima F.M."/>
            <person name="Rodrigues-Luiz G."/>
            <person name="Vallejo G.A."/>
            <person name="Filho J.F."/>
            <person name="Monteiro K.M."/>
            <person name="Tyler K.M."/>
            <person name="de Almeida L.G."/>
            <person name="Ortiz M.F."/>
            <person name="Siervo M.A."/>
            <person name="de Moraes M.H."/>
            <person name="Cunha O.L."/>
            <person name="Mendonca-Neto R."/>
            <person name="Silva R."/>
            <person name="Teixeira S.M."/>
            <person name="Murta S.M."/>
            <person name="Sincero T.C."/>
            <person name="Mendes T.A."/>
            <person name="Urmenyi T.P."/>
            <person name="Silva V.G."/>
            <person name="da Rocha W.D."/>
            <person name="Andersson B."/>
            <person name="Romanha A.J."/>
            <person name="Steindel M."/>
            <person name="de Vasconcelos A.T."/>
            <person name="Grisard E.C."/>
        </authorList>
    </citation>
    <scope>NUCLEOTIDE SEQUENCE [LARGE SCALE GENOMIC DNA]</scope>
    <source>
        <strain evidence="7 8">SC58</strain>
    </source>
</reference>
<dbReference type="OrthoDB" id="275301at2759"/>
<gene>
    <name evidence="7" type="ORF">TRSC58_05624</name>
</gene>
<dbReference type="VEuPathDB" id="TriTrypDB:TRSC58_05624"/>
<keyword evidence="3 4" id="KW-0067">ATP-binding</keyword>
<feature type="domain" description="Protein kinase" evidence="6">
    <location>
        <begin position="733"/>
        <end position="978"/>
    </location>
</feature>
<keyword evidence="5" id="KW-1133">Transmembrane helix</keyword>
<evidence type="ECO:0000313" key="7">
    <source>
        <dbReference type="EMBL" id="ESL06699.1"/>
    </source>
</evidence>
<dbReference type="Gene3D" id="1.10.510.10">
    <property type="entry name" value="Transferase(Phosphotransferase) domain 1"/>
    <property type="match status" value="1"/>
</dbReference>
<evidence type="ECO:0000313" key="8">
    <source>
        <dbReference type="Proteomes" id="UP000031737"/>
    </source>
</evidence>
<dbReference type="Pfam" id="PF00069">
    <property type="entry name" value="Pkinase"/>
    <property type="match status" value="1"/>
</dbReference>
<dbReference type="SMART" id="SM00220">
    <property type="entry name" value="S_TKc"/>
    <property type="match status" value="1"/>
</dbReference>
<dbReference type="InterPro" id="IPR017441">
    <property type="entry name" value="Protein_kinase_ATP_BS"/>
</dbReference>
<comment type="caution">
    <text evidence="7">The sequence shown here is derived from an EMBL/GenBank/DDBJ whole genome shotgun (WGS) entry which is preliminary data.</text>
</comment>
<dbReference type="GO" id="GO:0005524">
    <property type="term" value="F:ATP binding"/>
    <property type="evidence" value="ECO:0007669"/>
    <property type="project" value="UniProtKB-UniRule"/>
</dbReference>
<evidence type="ECO:0000256" key="5">
    <source>
        <dbReference type="SAM" id="Phobius"/>
    </source>
</evidence>
<dbReference type="PROSITE" id="PS00107">
    <property type="entry name" value="PROTEIN_KINASE_ATP"/>
    <property type="match status" value="1"/>
</dbReference>
<dbReference type="InterPro" id="IPR008271">
    <property type="entry name" value="Ser/Thr_kinase_AS"/>
</dbReference>
<dbReference type="GO" id="GO:0005737">
    <property type="term" value="C:cytoplasm"/>
    <property type="evidence" value="ECO:0007669"/>
    <property type="project" value="TreeGrafter"/>
</dbReference>
<dbReference type="PANTHER" id="PTHR48012">
    <property type="entry name" value="STERILE20-LIKE KINASE, ISOFORM B-RELATED"/>
    <property type="match status" value="1"/>
</dbReference>
<dbReference type="InterPro" id="IPR050629">
    <property type="entry name" value="STE20/SPS1-PAK"/>
</dbReference>
<dbReference type="Gene3D" id="3.30.450.20">
    <property type="entry name" value="PAS domain"/>
    <property type="match status" value="1"/>
</dbReference>
<dbReference type="EMBL" id="AUPL01005624">
    <property type="protein sequence ID" value="ESL06699.1"/>
    <property type="molecule type" value="Genomic_DNA"/>
</dbReference>
<evidence type="ECO:0000259" key="6">
    <source>
        <dbReference type="PROSITE" id="PS50011"/>
    </source>
</evidence>
<feature type="binding site" evidence="4">
    <location>
        <position position="762"/>
    </location>
    <ligand>
        <name>ATP</name>
        <dbReference type="ChEBI" id="CHEBI:30616"/>
    </ligand>
</feature>
<dbReference type="PROSITE" id="PS50011">
    <property type="entry name" value="PROTEIN_KINASE_DOM"/>
    <property type="match status" value="1"/>
</dbReference>
<dbReference type="CDD" id="cd06606">
    <property type="entry name" value="STKc_MAPKKK"/>
    <property type="match status" value="1"/>
</dbReference>
<dbReference type="SUPFAM" id="SSF55785">
    <property type="entry name" value="PYP-like sensor domain (PAS domain)"/>
    <property type="match status" value="1"/>
</dbReference>
<keyword evidence="5" id="KW-0812">Transmembrane</keyword>
<dbReference type="InterPro" id="IPR011009">
    <property type="entry name" value="Kinase-like_dom_sf"/>
</dbReference>
<dbReference type="Gene3D" id="3.30.200.20">
    <property type="entry name" value="Phosphorylase Kinase, domain 1"/>
    <property type="match status" value="1"/>
</dbReference>
<keyword evidence="5" id="KW-0472">Membrane</keyword>
<keyword evidence="7" id="KW-0808">Transferase</keyword>
<proteinExistence type="predicted"/>
<organism evidence="7 8">
    <name type="scientific">Trypanosoma rangeli SC58</name>
    <dbReference type="NCBI Taxonomy" id="429131"/>
    <lineage>
        <taxon>Eukaryota</taxon>
        <taxon>Discoba</taxon>
        <taxon>Euglenozoa</taxon>
        <taxon>Kinetoplastea</taxon>
        <taxon>Metakinetoplastina</taxon>
        <taxon>Trypanosomatida</taxon>
        <taxon>Trypanosomatidae</taxon>
        <taxon>Trypanosoma</taxon>
        <taxon>Herpetosoma</taxon>
    </lineage>
</organism>
<accession>A0A061IVJ3</accession>
<dbReference type="Proteomes" id="UP000031737">
    <property type="component" value="Unassembled WGS sequence"/>
</dbReference>
<feature type="transmembrane region" description="Helical" evidence="5">
    <location>
        <begin position="146"/>
        <end position="172"/>
    </location>
</feature>
<keyword evidence="8" id="KW-1185">Reference proteome</keyword>
<dbReference type="InterPro" id="IPR000719">
    <property type="entry name" value="Prot_kinase_dom"/>
</dbReference>
<dbReference type="GO" id="GO:0004674">
    <property type="term" value="F:protein serine/threonine kinase activity"/>
    <property type="evidence" value="ECO:0007669"/>
    <property type="project" value="UniProtKB-EC"/>
</dbReference>
<dbReference type="PANTHER" id="PTHR48012:SF26">
    <property type="entry name" value="SERINE_THREONINE-PROTEIN KINASE DDB_G0283821-RELATED"/>
    <property type="match status" value="1"/>
</dbReference>
<evidence type="ECO:0000256" key="1">
    <source>
        <dbReference type="ARBA" id="ARBA00012513"/>
    </source>
</evidence>
<sequence length="1012" mass="111549">MLPHPILATEDDRDYIQRSILSLPDQVGSFFALLERVYLEGKREEAPIAHTLFHSIQTTLKLLGTVRPSAYRKTDCNQAVEEELPKCLERMRRLFLDVVTVGPESLVWKNPVTRLAKEAAQRAQHAQIRFSTSSLLIRKGVTRDAVLFQLIIIVFVASLILALVPMVFIPWLMPPRLVGTMVGLFSALFLLTASGSILFYFVIAVRALQELFDRMLDESMQGSLFHRPTLGSSDDVTATNPMPNPSRVKRGRDTRRGYYAIPYGDSVGYIEGKHVDAHVVMIGFDCNYIITRWNMAAEVMTGFLESGCIGKPLSDLLITPSGDVAHDLSVLQASKGDVLKVKLRAFATAPVTLCTIVAPIVSLAGEKIGSILICANAKDNLGTFCSYIRDYITSEVNVSLSELLEKEVIKLRGRAAVVCLRSFLACALDKHVQEVAREMLAEWEWTTAEQLLGQALRSSTLHHEKQVGSTFPATLCLHPTVSKAISTALNTIGVSCIVKLQMLSHTVNVFALAVTLTPHSNKSGMSLNDEGLRDDILPLLHSICGNVCCDDNKITLRFPCQVTAFLEDGEDAFKAFEARGEQSVIDQTRAIVNCTVNVLALITDLVDQHNLSMTLLKTMFVSLTSVRTRDDLERRLKAVPNDVDVIVCDRGWLNSARDLIVSSDHAAIVVPLVEAGVNVASAEFQYVIHTPISGNEVRKALMDIGTVVSLRKNAATAQEERERILTLRQESPWTKGKLLGRGSFGAVYEATSDLTGGKMAVKMFYFSADCDASINKLLNEIRIMCSLNHPNIVHYFHCERKDNNINLFMELCDASLGDIIIGRTPVPATLTVVQILRQVLTALTYLHARGVAHRDVKPQNILLKGDTIKITDFGTAREGQASKDVEGTLRYMAPEVYRGEPHSSPCDIWSVGCLACELFACPPRFMDNSLVLAGMASATPYLANVTGSVTLNDFLRKCFHDDPARRPSAADLLLHSIFAPACSFEVENLPTVFKKGSTNSNNFSITSQKDYT</sequence>
<name>A0A061IVJ3_TRYRA</name>
<evidence type="ECO:0000256" key="4">
    <source>
        <dbReference type="PROSITE-ProRule" id="PRU10141"/>
    </source>
</evidence>
<feature type="transmembrane region" description="Helical" evidence="5">
    <location>
        <begin position="184"/>
        <end position="205"/>
    </location>
</feature>
<dbReference type="InterPro" id="IPR035965">
    <property type="entry name" value="PAS-like_dom_sf"/>
</dbReference>
<evidence type="ECO:0000256" key="3">
    <source>
        <dbReference type="ARBA" id="ARBA00022840"/>
    </source>
</evidence>
<feature type="transmembrane region" description="Helical" evidence="5">
    <location>
        <begin position="345"/>
        <end position="365"/>
    </location>
</feature>
<protein>
    <recommendedName>
        <fullName evidence="1">non-specific serine/threonine protein kinase</fullName>
        <ecNumber evidence="1">2.7.11.1</ecNumber>
    </recommendedName>
</protein>
<keyword evidence="7" id="KW-0418">Kinase</keyword>
<evidence type="ECO:0000256" key="2">
    <source>
        <dbReference type="ARBA" id="ARBA00022741"/>
    </source>
</evidence>
<dbReference type="SUPFAM" id="SSF56112">
    <property type="entry name" value="Protein kinase-like (PK-like)"/>
    <property type="match status" value="1"/>
</dbReference>
<dbReference type="AlphaFoldDB" id="A0A061IVJ3"/>
<dbReference type="PROSITE" id="PS00108">
    <property type="entry name" value="PROTEIN_KINASE_ST"/>
    <property type="match status" value="1"/>
</dbReference>
<dbReference type="EC" id="2.7.11.1" evidence="1"/>
<keyword evidence="2 4" id="KW-0547">Nucleotide-binding</keyword>